<dbReference type="Proteomes" id="UP000019376">
    <property type="component" value="Unassembled WGS sequence"/>
</dbReference>
<evidence type="ECO:0000256" key="2">
    <source>
        <dbReference type="SAM" id="Phobius"/>
    </source>
</evidence>
<sequence>MKFFWITALVLLGSQGVTSLSIPSSDTDVIEHGWLDIPSTNPRHVPDLEKRRGGGGGKGGGGGGGGGGSSSSSSSSGGSSGGRSGSSGSSSGRTSSSSNQGGSTRGGSGVSPGYGGGSYYAGGAKTPYSAGGRSPGGISPYLLPLGALAIFPGLWLAGAYAYSYNHPYYYNHNGRNDSLPVTCLCEKYQECGCEDNNNQTYYQDLFNGTEPRNGSNVRVADVNGTKTILINGTLPNGTTASTSAGPGSMNSLINISGYWLTVAIVVATVWTF</sequence>
<feature type="chain" id="PRO_5004560023" description="DUF7732 domain-containing protein" evidence="3">
    <location>
        <begin position="20"/>
        <end position="272"/>
    </location>
</feature>
<evidence type="ECO:0000259" key="4">
    <source>
        <dbReference type="Pfam" id="PF24866"/>
    </source>
</evidence>
<keyword evidence="6" id="KW-1185">Reference proteome</keyword>
<dbReference type="InterPro" id="IPR056634">
    <property type="entry name" value="DUF7732"/>
</dbReference>
<feature type="compositionally biased region" description="Gly residues" evidence="1">
    <location>
        <begin position="54"/>
        <end position="69"/>
    </location>
</feature>
<reference evidence="5 6" key="1">
    <citation type="journal article" date="2013" name="PLoS ONE">
        <title>Genomic and secretomic analyses reveal unique features of the lignocellulolytic enzyme system of Penicillium decumbens.</title>
        <authorList>
            <person name="Liu G."/>
            <person name="Zhang L."/>
            <person name="Wei X."/>
            <person name="Zou G."/>
            <person name="Qin Y."/>
            <person name="Ma L."/>
            <person name="Li J."/>
            <person name="Zheng H."/>
            <person name="Wang S."/>
            <person name="Wang C."/>
            <person name="Xun L."/>
            <person name="Zhao G.-P."/>
            <person name="Zhou Z."/>
            <person name="Qu Y."/>
        </authorList>
    </citation>
    <scope>NUCLEOTIDE SEQUENCE [LARGE SCALE GENOMIC DNA]</scope>
    <source>
        <strain evidence="6">114-2 / CGMCC 5302</strain>
    </source>
</reference>
<gene>
    <name evidence="5" type="ORF">PDE_05828</name>
</gene>
<dbReference type="Pfam" id="PF24866">
    <property type="entry name" value="DUF7732"/>
    <property type="match status" value="1"/>
</dbReference>
<dbReference type="PANTHER" id="PTHR42091">
    <property type="entry name" value="CONSERVED GLYCINE-RICH PROTEIN (AFU_ORTHOLOGUE AFUA_7G02440)"/>
    <property type="match status" value="1"/>
</dbReference>
<dbReference type="EMBL" id="KB644412">
    <property type="protein sequence ID" value="EPS30876.1"/>
    <property type="molecule type" value="Genomic_DNA"/>
</dbReference>
<feature type="transmembrane region" description="Helical" evidence="2">
    <location>
        <begin position="141"/>
        <end position="162"/>
    </location>
</feature>
<accession>S7ZQH1</accession>
<feature type="region of interest" description="Disordered" evidence="1">
    <location>
        <begin position="33"/>
        <end position="113"/>
    </location>
</feature>
<evidence type="ECO:0000313" key="5">
    <source>
        <dbReference type="EMBL" id="EPS30876.1"/>
    </source>
</evidence>
<dbReference type="HOGENOM" id="CLU_060392_0_0_1"/>
<name>S7ZQH1_PENO1</name>
<evidence type="ECO:0000256" key="3">
    <source>
        <dbReference type="SAM" id="SignalP"/>
    </source>
</evidence>
<dbReference type="AlphaFoldDB" id="S7ZQH1"/>
<dbReference type="eggNOG" id="ENOG502S4KZ">
    <property type="taxonomic scope" value="Eukaryota"/>
</dbReference>
<keyword evidence="2" id="KW-0472">Membrane</keyword>
<feature type="domain" description="DUF7732" evidence="4">
    <location>
        <begin position="119"/>
        <end position="238"/>
    </location>
</feature>
<keyword evidence="2" id="KW-1133">Transmembrane helix</keyword>
<organism evidence="5 6">
    <name type="scientific">Penicillium oxalicum (strain 114-2 / CGMCC 5302)</name>
    <name type="common">Penicillium decumbens</name>
    <dbReference type="NCBI Taxonomy" id="933388"/>
    <lineage>
        <taxon>Eukaryota</taxon>
        <taxon>Fungi</taxon>
        <taxon>Dikarya</taxon>
        <taxon>Ascomycota</taxon>
        <taxon>Pezizomycotina</taxon>
        <taxon>Eurotiomycetes</taxon>
        <taxon>Eurotiomycetidae</taxon>
        <taxon>Eurotiales</taxon>
        <taxon>Aspergillaceae</taxon>
        <taxon>Penicillium</taxon>
    </lineage>
</organism>
<keyword evidence="2" id="KW-0812">Transmembrane</keyword>
<dbReference type="STRING" id="933388.S7ZQH1"/>
<protein>
    <recommendedName>
        <fullName evidence="4">DUF7732 domain-containing protein</fullName>
    </recommendedName>
</protein>
<feature type="compositionally biased region" description="Gly residues" evidence="1">
    <location>
        <begin position="103"/>
        <end position="113"/>
    </location>
</feature>
<dbReference type="PhylomeDB" id="S7ZQH1"/>
<dbReference type="PANTHER" id="PTHR42091:SF1">
    <property type="entry name" value="CONSERVED GLYCINE-RICH PROTEIN (AFU_ORTHOLOGUE AFUA_7G02440)"/>
    <property type="match status" value="1"/>
</dbReference>
<evidence type="ECO:0000313" key="6">
    <source>
        <dbReference type="Proteomes" id="UP000019376"/>
    </source>
</evidence>
<proteinExistence type="predicted"/>
<feature type="transmembrane region" description="Helical" evidence="2">
    <location>
        <begin position="252"/>
        <end position="270"/>
    </location>
</feature>
<feature type="compositionally biased region" description="Low complexity" evidence="1">
    <location>
        <begin position="86"/>
        <end position="102"/>
    </location>
</feature>
<dbReference type="OrthoDB" id="5425547at2759"/>
<keyword evidence="3" id="KW-0732">Signal</keyword>
<evidence type="ECO:0000256" key="1">
    <source>
        <dbReference type="SAM" id="MobiDB-lite"/>
    </source>
</evidence>
<feature type="signal peptide" evidence="3">
    <location>
        <begin position="1"/>
        <end position="19"/>
    </location>
</feature>